<dbReference type="FunFam" id="1.10.220.20:FF:000002">
    <property type="entry name" value="Brefeldin A-inhibited guanine nucleotide-exchange protein 1"/>
    <property type="match status" value="1"/>
</dbReference>
<reference evidence="8 9" key="1">
    <citation type="journal article" date="2019" name="Sci. Rep.">
        <title>Comparative genomics of chytrid fungi reveal insights into the obligate biotrophic and pathogenic lifestyle of Synchytrium endobioticum.</title>
        <authorList>
            <person name="van de Vossenberg B.T.L.H."/>
            <person name="Warris S."/>
            <person name="Nguyen H.D.T."/>
            <person name="van Gent-Pelzer M.P.E."/>
            <person name="Joly D.L."/>
            <person name="van de Geest H.C."/>
            <person name="Bonants P.J.M."/>
            <person name="Smith D.S."/>
            <person name="Levesque C.A."/>
            <person name="van der Lee T.A.J."/>
        </authorList>
    </citation>
    <scope>NUCLEOTIDE SEQUENCE [LARGE SCALE GENOMIC DNA]</scope>
    <source>
        <strain evidence="8 9">CBS 675.73</strain>
    </source>
</reference>
<evidence type="ECO:0000256" key="6">
    <source>
        <dbReference type="SAM" id="MobiDB-lite"/>
    </source>
</evidence>
<dbReference type="CDD" id="cd00171">
    <property type="entry name" value="Sec7"/>
    <property type="match status" value="1"/>
</dbReference>
<dbReference type="PANTHER" id="PTHR10663:SF375">
    <property type="entry name" value="LD29171P"/>
    <property type="match status" value="1"/>
</dbReference>
<dbReference type="InterPro" id="IPR032629">
    <property type="entry name" value="DCB_dom"/>
</dbReference>
<dbReference type="InterPro" id="IPR000904">
    <property type="entry name" value="Sec7_dom"/>
</dbReference>
<evidence type="ECO:0000313" key="9">
    <source>
        <dbReference type="Proteomes" id="UP000320333"/>
    </source>
</evidence>
<dbReference type="OrthoDB" id="18431at2759"/>
<comment type="caution">
    <text evidence="8">The sequence shown here is derived from an EMBL/GenBank/DDBJ whole genome shotgun (WGS) entry which is preliminary data.</text>
</comment>
<feature type="compositionally biased region" description="Low complexity" evidence="6">
    <location>
        <begin position="276"/>
        <end position="289"/>
    </location>
</feature>
<feature type="region of interest" description="Disordered" evidence="6">
    <location>
        <begin position="108"/>
        <end position="149"/>
    </location>
</feature>
<dbReference type="EMBL" id="QEAP01000007">
    <property type="protein sequence ID" value="TPX78208.1"/>
    <property type="molecule type" value="Genomic_DNA"/>
</dbReference>
<feature type="region of interest" description="Disordered" evidence="6">
    <location>
        <begin position="1792"/>
        <end position="1813"/>
    </location>
</feature>
<feature type="region of interest" description="Disordered" evidence="6">
    <location>
        <begin position="813"/>
        <end position="833"/>
    </location>
</feature>
<feature type="region of interest" description="Disordered" evidence="6">
    <location>
        <begin position="1525"/>
        <end position="1558"/>
    </location>
</feature>
<protein>
    <recommendedName>
        <fullName evidence="7">SEC7 domain-containing protein</fullName>
    </recommendedName>
</protein>
<dbReference type="Gene3D" id="1.10.220.20">
    <property type="match status" value="1"/>
</dbReference>
<accession>A0A507FS87</accession>
<feature type="compositionally biased region" description="Basic and acidic residues" evidence="6">
    <location>
        <begin position="140"/>
        <end position="149"/>
    </location>
</feature>
<dbReference type="InterPro" id="IPR035999">
    <property type="entry name" value="Sec7_dom_sf"/>
</dbReference>
<feature type="domain" description="SEC7" evidence="7">
    <location>
        <begin position="617"/>
        <end position="805"/>
    </location>
</feature>
<evidence type="ECO:0000256" key="2">
    <source>
        <dbReference type="ARBA" id="ARBA00022490"/>
    </source>
</evidence>
<sequence>MSSNQSGGDTFIKHTLEQLVNAREGKKIPALLQSAKQALVALEKKEPDLLAMQSIFQPFQIACQSRQSVLATTAIDCLGKLFTYNYWGKCNIVNEANEEEESQIMSQLAQGEFSRSMATPTSSSPTRTLSKSDADDEKDGFETDKNDKSSKGIVGQVVDTICDVFSDSIDDKLQLQIVKALMSAISSTDPKSALHGSVLLRAVRTTYNVFLFSKTPNTQMVAQATLQQMVTALFSRIPPPPLGKPFTRDVSTIFPDAAPGSLQGSVHDNDSGVGSGSNSSAAALSNDSSEFGNGRKDPLNETYRDLQLVFRALCKLSMKQITGPETTTTDLKSPPLRSKLLSLHLINSVLASYIHVFFLPTPILFPSGTPKESVLFIHSVKQYLCLSLSRNTSSILPQVFDVGLEIFGKSLLGLRSVLKKEMSVVFTEIIIPIAEARPTVTFHQRMSLLKSLNRILSDPAADGGKILVEIYLNYDCDLEASAQENIWERLVNTLSMLVQESNTAQTGPAASSTITSGVSYAQGPPSLTTANLVAYTKEQLKELNSSTGDFKDLKKKGLDLMVRGLLKPLVSWITGKLENEAKKTESQPSSSEKDNDSGLGLLKEGDKMHVAADDPTQFQNLKHRKQVLLEGIKRFNTKPKKGVQYLLDSGCISTRTPKDIASFLLHTEGLNKTMIGEFLGEGDEENIAIMHAFVDEMEFTHLPFVSALRNFLQSFRLPGESQKIDRFMLKFAGRYVQGNPTSFSSADTAYVLAYSVIMLNTDQHNNQVKKKMSKQEFLRNNRGIDEGKDIPAVILEAIFDEIQTNEIVMKEEQQAKGPNAQPGSPALSNKRDTSDAMALKTEAIFNSMMKANKRPGTATPQIDQGTSPQKSKQYFTASHYEHVKPMFSIIWMSVLAAISSPLQESEDAELVKMSLEGFKYAAKIACMFDLEAERKSILSTLAKTTHLNNLYDLKPKNVEAIICLLDIATVSGNSIADNWMDVVLAISQLEKIQQLTAEIANQRNLGNTKTQQSAPKKLLNEEAIAAALCQSMTLRVDKVFASSAQLNGAAIVEFVKAMCAVSWDEITNTSASAEHPRMYCLQRLVEISYYNMNRIRVEWSNLWAILGDHFNQVGCHPNSQVCFFAIDKLRQLAMKFLELEELPNFKFQKDFLKPFEFILANNNDTKIKDMALACLQQMIQAKAKTMKSGWKAMFGAFISAAKEPHEQILNFSFDIVKSLFKNYFENVVANLAFPDFVSCVVQFCQNKKYAKTSLQAIELLGQSFSRIVELSKTPTGAKILQSTAIATEKIMTEMIAGTPAAQLILNGMEKTIQSTPINGALPTSSFSDLSNSNTTMEDIQFKFWFPVFHALYLVIMSCDLEVRTRALNHLFDALKTYGSSLSHSSWEIVANGCLFPIFDDLKNSKPEAGGSSVTQFASKDEMNTWVNTTMIQVLKQFIDLFGQYLNELMFCADGVFDLLVVCMTQENETLARIGSTCLQQFIESNYQKLDDPMWERVCAIFTHLFKVTTPEELFFDYRTEMPQEPTGVVAPPENDQDEAIANSPATGENESNKLLPAGVPDISGRTKPLKKDFPGIITKCVLHLLVIQTLQDVLSSGSESVYRSLPSRHIFAMLDCLERSYQFAKAFNEEMELRMALYRMGFMKTLPNLLKQETSSVSTYITILIKMYSDPSEERKVTRGDIEQRLIPLSLSLLVNYNNLDPESKKRNVAAWRPVVVSILNAMIDFDDAQFKRHIPIFYNEVLNLLLQEISTDVRLVMHSLLVRAGHAFHITATSSMNPDVPPALPHLELSKTAVEREQRDEGVSETRETMLQ</sequence>
<keyword evidence="4" id="KW-0472">Membrane</keyword>
<feature type="region of interest" description="Disordered" evidence="6">
    <location>
        <begin position="580"/>
        <end position="601"/>
    </location>
</feature>
<dbReference type="GO" id="GO:0005085">
    <property type="term" value="F:guanyl-nucleotide exchange factor activity"/>
    <property type="evidence" value="ECO:0007669"/>
    <property type="project" value="InterPro"/>
</dbReference>
<comment type="subcellular location">
    <subcellularLocation>
        <location evidence="5">Cytoplasmic vesicle</location>
        <location evidence="5">COPI-coated vesicle membrane</location>
    </subcellularLocation>
</comment>
<feature type="region of interest" description="Disordered" evidence="6">
    <location>
        <begin position="264"/>
        <end position="298"/>
    </location>
</feature>
<evidence type="ECO:0000256" key="4">
    <source>
        <dbReference type="ARBA" id="ARBA00023136"/>
    </source>
</evidence>
<dbReference type="Gene3D" id="1.10.1000.11">
    <property type="entry name" value="Arf Nucleotide-binding Site Opener,domain 2"/>
    <property type="match status" value="1"/>
</dbReference>
<dbReference type="SUPFAM" id="SSF48425">
    <property type="entry name" value="Sec7 domain"/>
    <property type="match status" value="1"/>
</dbReference>
<dbReference type="PROSITE" id="PS50190">
    <property type="entry name" value="SEC7"/>
    <property type="match status" value="1"/>
</dbReference>
<dbReference type="FunFam" id="1.10.1000.11:FF:000003">
    <property type="entry name" value="Brefeldin A-inhibited guanine nucleotide-exchange protein 1"/>
    <property type="match status" value="1"/>
</dbReference>
<keyword evidence="9" id="KW-1185">Reference proteome</keyword>
<dbReference type="Pfam" id="PF12783">
    <property type="entry name" value="Sec7-like_HUS"/>
    <property type="match status" value="1"/>
</dbReference>
<proteinExistence type="predicted"/>
<dbReference type="PANTHER" id="PTHR10663">
    <property type="entry name" value="GUANYL-NUCLEOTIDE EXCHANGE FACTOR"/>
    <property type="match status" value="1"/>
</dbReference>
<dbReference type="GO" id="GO:0032012">
    <property type="term" value="P:regulation of ARF protein signal transduction"/>
    <property type="evidence" value="ECO:0007669"/>
    <property type="project" value="InterPro"/>
</dbReference>
<name>A0A507FS87_9FUNG</name>
<dbReference type="GO" id="GO:0030663">
    <property type="term" value="C:COPI-coated vesicle membrane"/>
    <property type="evidence" value="ECO:0007669"/>
    <property type="project" value="UniProtKB-SubCell"/>
</dbReference>
<dbReference type="Proteomes" id="UP000320333">
    <property type="component" value="Unassembled WGS sequence"/>
</dbReference>
<dbReference type="Pfam" id="PF09324">
    <property type="entry name" value="Sec7-like_HDS"/>
    <property type="match status" value="1"/>
</dbReference>
<dbReference type="Pfam" id="PF01369">
    <property type="entry name" value="Sec7"/>
    <property type="match status" value="1"/>
</dbReference>
<keyword evidence="3" id="KW-0653">Protein transport</keyword>
<dbReference type="Pfam" id="PF16213">
    <property type="entry name" value="DCB"/>
    <property type="match status" value="1"/>
</dbReference>
<dbReference type="SUPFAM" id="SSF48371">
    <property type="entry name" value="ARM repeat"/>
    <property type="match status" value="2"/>
</dbReference>
<dbReference type="InterPro" id="IPR046455">
    <property type="entry name" value="Sec7/BIG1-like_C"/>
</dbReference>
<dbReference type="InterPro" id="IPR016024">
    <property type="entry name" value="ARM-type_fold"/>
</dbReference>
<dbReference type="InterPro" id="IPR015403">
    <property type="entry name" value="Mon2/Sec7/BIG1-like_HDS"/>
</dbReference>
<feature type="compositionally biased region" description="Low complexity" evidence="6">
    <location>
        <begin position="114"/>
        <end position="131"/>
    </location>
</feature>
<evidence type="ECO:0000313" key="8">
    <source>
        <dbReference type="EMBL" id="TPX78208.1"/>
    </source>
</evidence>
<dbReference type="SMART" id="SM00222">
    <property type="entry name" value="Sec7"/>
    <property type="match status" value="1"/>
</dbReference>
<evidence type="ECO:0000256" key="1">
    <source>
        <dbReference type="ARBA" id="ARBA00022448"/>
    </source>
</evidence>
<evidence type="ECO:0000256" key="5">
    <source>
        <dbReference type="ARBA" id="ARBA00060451"/>
    </source>
</evidence>
<dbReference type="Pfam" id="PF20252">
    <property type="entry name" value="BIG2_C"/>
    <property type="match status" value="1"/>
</dbReference>
<dbReference type="InterPro" id="IPR032691">
    <property type="entry name" value="Mon2/Sec7/BIG1-like_HUS"/>
</dbReference>
<feature type="compositionally biased region" description="Basic and acidic residues" evidence="6">
    <location>
        <begin position="1794"/>
        <end position="1813"/>
    </location>
</feature>
<gene>
    <name evidence="8" type="ORF">CcCBS67573_g00553</name>
</gene>
<dbReference type="GO" id="GO:0015031">
    <property type="term" value="P:protein transport"/>
    <property type="evidence" value="ECO:0007669"/>
    <property type="project" value="UniProtKB-KW"/>
</dbReference>
<evidence type="ECO:0000256" key="3">
    <source>
        <dbReference type="ARBA" id="ARBA00022927"/>
    </source>
</evidence>
<keyword evidence="2" id="KW-0963">Cytoplasm</keyword>
<feature type="compositionally biased region" description="Basic and acidic residues" evidence="6">
    <location>
        <begin position="580"/>
        <end position="596"/>
    </location>
</feature>
<dbReference type="STRING" id="246404.A0A507FS87"/>
<evidence type="ECO:0000259" key="7">
    <source>
        <dbReference type="PROSITE" id="PS50190"/>
    </source>
</evidence>
<organism evidence="8 9">
    <name type="scientific">Chytriomyces confervae</name>
    <dbReference type="NCBI Taxonomy" id="246404"/>
    <lineage>
        <taxon>Eukaryota</taxon>
        <taxon>Fungi</taxon>
        <taxon>Fungi incertae sedis</taxon>
        <taxon>Chytridiomycota</taxon>
        <taxon>Chytridiomycota incertae sedis</taxon>
        <taxon>Chytridiomycetes</taxon>
        <taxon>Chytridiales</taxon>
        <taxon>Chytriomycetaceae</taxon>
        <taxon>Chytriomyces</taxon>
    </lineage>
</organism>
<keyword evidence="1" id="KW-0813">Transport</keyword>
<dbReference type="InterPro" id="IPR023394">
    <property type="entry name" value="Sec7_C_sf"/>
</dbReference>